<dbReference type="Pfam" id="PF26093">
    <property type="entry name" value="HTH_TGH"/>
    <property type="match status" value="1"/>
</dbReference>
<feature type="region of interest" description="Disordered" evidence="1">
    <location>
        <begin position="256"/>
        <end position="276"/>
    </location>
</feature>
<dbReference type="InterPro" id="IPR011333">
    <property type="entry name" value="SKP1/BTB/POZ_sf"/>
</dbReference>
<evidence type="ECO:0000259" key="2">
    <source>
        <dbReference type="PROSITE" id="PS50174"/>
    </source>
</evidence>
<dbReference type="SUPFAM" id="SSF54695">
    <property type="entry name" value="POZ domain"/>
    <property type="match status" value="1"/>
</dbReference>
<dbReference type="Pfam" id="PF01585">
    <property type="entry name" value="G-patch"/>
    <property type="match status" value="1"/>
</dbReference>
<dbReference type="GO" id="GO:0005634">
    <property type="term" value="C:nucleus"/>
    <property type="evidence" value="ECO:0007669"/>
    <property type="project" value="TreeGrafter"/>
</dbReference>
<dbReference type="AlphaFoldDB" id="A0AAN6U6E3"/>
<dbReference type="PANTHER" id="PTHR13384:SF19">
    <property type="entry name" value="G PATCH DOMAIN-CONTAINING PROTEIN 1"/>
    <property type="match status" value="1"/>
</dbReference>
<dbReference type="GeneID" id="87831191"/>
<feature type="region of interest" description="Disordered" evidence="1">
    <location>
        <begin position="67"/>
        <end position="97"/>
    </location>
</feature>
<feature type="domain" description="G-patch" evidence="2">
    <location>
        <begin position="138"/>
        <end position="206"/>
    </location>
</feature>
<dbReference type="Proteomes" id="UP001302602">
    <property type="component" value="Unassembled WGS sequence"/>
</dbReference>
<dbReference type="GO" id="GO:0006397">
    <property type="term" value="P:mRNA processing"/>
    <property type="evidence" value="ECO:0007669"/>
    <property type="project" value="InterPro"/>
</dbReference>
<comment type="caution">
    <text evidence="3">The sequence shown here is derived from an EMBL/GenBank/DDBJ whole genome shotgun (WGS) entry which is preliminary data.</text>
</comment>
<dbReference type="EMBL" id="MU853224">
    <property type="protein sequence ID" value="KAK4127303.1"/>
    <property type="molecule type" value="Genomic_DNA"/>
</dbReference>
<dbReference type="Pfam" id="PF07713">
    <property type="entry name" value="DUF1604"/>
    <property type="match status" value="1"/>
</dbReference>
<reference evidence="3" key="2">
    <citation type="submission" date="2023-05" db="EMBL/GenBank/DDBJ databases">
        <authorList>
            <consortium name="Lawrence Berkeley National Laboratory"/>
            <person name="Steindorff A."/>
            <person name="Hensen N."/>
            <person name="Bonometti L."/>
            <person name="Westerberg I."/>
            <person name="Brannstrom I.O."/>
            <person name="Guillou S."/>
            <person name="Cros-Aarteil S."/>
            <person name="Calhoun S."/>
            <person name="Haridas S."/>
            <person name="Kuo A."/>
            <person name="Mondo S."/>
            <person name="Pangilinan J."/>
            <person name="Riley R."/>
            <person name="Labutti K."/>
            <person name="Andreopoulos B."/>
            <person name="Lipzen A."/>
            <person name="Chen C."/>
            <person name="Yanf M."/>
            <person name="Daum C."/>
            <person name="Ng V."/>
            <person name="Clum A."/>
            <person name="Ohm R."/>
            <person name="Martin F."/>
            <person name="Silar P."/>
            <person name="Natvig D."/>
            <person name="Lalanne C."/>
            <person name="Gautier V."/>
            <person name="Ament-Velasquez S.L."/>
            <person name="Kruys A."/>
            <person name="Hutchinson M.I."/>
            <person name="Powell A.J."/>
            <person name="Barry K."/>
            <person name="Miller A.N."/>
            <person name="Grigoriev I.V."/>
            <person name="Debuchy R."/>
            <person name="Gladieux P."/>
            <person name="Thoren M.H."/>
            <person name="Johannesson H."/>
        </authorList>
    </citation>
    <scope>NUCLEOTIDE SEQUENCE</scope>
    <source>
        <strain evidence="3">CBS 731.68</strain>
    </source>
</reference>
<gene>
    <name evidence="3" type="ORF">N657DRAFT_653564</name>
</gene>
<sequence>MSYKRPRATYEADLTAQQSPYVLFGTPLPPFDPEARDDGSYVPLWKQEPTDRFLSYFNTVGSKEGWTPSTFVSSRTNRRKDDPKALQQRPEDFMDEEDLADAEESKRIQTQAAFSGLGSTAEDATRTSSLMGLFRAEGDTMGTKLLRRMGWKDGQGIGPQIRRKARLDLRTDDNDAGDTFLFAPENVPMINFVRKTDHKGLGYAGDTRLTPISRSISVVGANDSEEDDHDQGIGSLGRPKITLAAGRMKERDRSRGGIGVGILNDTESDDEDPYEIGPRISYNRVIGGDRKKKKATTPINPSLKTKPAFIPSKKSALGKIALGEPNTLTSEINAEGKYPPPKIPLGWTSAKQMTARAAPAGFVSSADAAKASTLDPKSRAAILGEKQLPGKSVFDFMSPEARERLAAVTGKTNLPPARGEVHTGYALSEADRLQELFSRIPKLDKETAVAAISRGASGNAPYRDDEAKRARYIAFLEYQAGFGPTPGSPPPKMNNEDWLRELYEFYNCARIFKPMTGFMASRFTVSTTAKSATDSDEEAGDKSLLSKPPPKPQDPAEEAAKLGMFGPMTRSVIDFYPTRLLCKRFNVKPPEHVQPDDNGSTSGSGRAKSDAPSQFDTYPSYRATPGQPSAPERAVVDSSRNEALEGKRAGEEGYRSSSSGPVSPKRRSVEEEAGIPEPPDNVAETNLLCFTAEVDAELLHRGPAADENETNSPSGQHSPPPQYPTSEASGPSVFRPPPSFSSLFPAQVHDEASPSLVEPCETYKHTVGETNEAASATAAPAYAPPDQVASESSNSASAVLRLQDETKRALPSDTKSAAGEPSRSSSSTKDEDAEPPPAYSEGSSPLHSFTYLMAAAGGAASIITQVQQGGPSLNPLGDVPGDETIVMDLRGTRFKLSRDELLTLPEFVLLSLFPNGLFPEGHMGGFAEGDAVQVDYDPASLQYMLDFFRNVAQSIPAEPSGHEGVDGVVPLDPGARDESSRRAGIIVLREDLDFYAIPPRQDIDQAEMIEVKRAAARALLKQDGIFSGLKKSDEPGTTEAHLIEMLTAGGFNHDDRWGHRAGEPNKAVICSLALARLRSDIRGNDMGSSAVGMAQKLLLFWRKPARRCWWEGVELDNVDGLPEGTKLKVWIRRVWTLEMSVIGLR</sequence>
<evidence type="ECO:0000313" key="4">
    <source>
        <dbReference type="Proteomes" id="UP001302602"/>
    </source>
</evidence>
<evidence type="ECO:0000256" key="1">
    <source>
        <dbReference type="SAM" id="MobiDB-lite"/>
    </source>
</evidence>
<reference evidence="3" key="1">
    <citation type="journal article" date="2023" name="Mol. Phylogenet. Evol.">
        <title>Genome-scale phylogeny and comparative genomics of the fungal order Sordariales.</title>
        <authorList>
            <person name="Hensen N."/>
            <person name="Bonometti L."/>
            <person name="Westerberg I."/>
            <person name="Brannstrom I.O."/>
            <person name="Guillou S."/>
            <person name="Cros-Aarteil S."/>
            <person name="Calhoun S."/>
            <person name="Haridas S."/>
            <person name="Kuo A."/>
            <person name="Mondo S."/>
            <person name="Pangilinan J."/>
            <person name="Riley R."/>
            <person name="LaButti K."/>
            <person name="Andreopoulos B."/>
            <person name="Lipzen A."/>
            <person name="Chen C."/>
            <person name="Yan M."/>
            <person name="Daum C."/>
            <person name="Ng V."/>
            <person name="Clum A."/>
            <person name="Steindorff A."/>
            <person name="Ohm R.A."/>
            <person name="Martin F."/>
            <person name="Silar P."/>
            <person name="Natvig D.O."/>
            <person name="Lalanne C."/>
            <person name="Gautier V."/>
            <person name="Ament-Velasquez S.L."/>
            <person name="Kruys A."/>
            <person name="Hutchinson M.I."/>
            <person name="Powell A.J."/>
            <person name="Barry K."/>
            <person name="Miller A.N."/>
            <person name="Grigoriev I.V."/>
            <person name="Debuchy R."/>
            <person name="Gladieux P."/>
            <person name="Hiltunen Thoren M."/>
            <person name="Johannesson H."/>
        </authorList>
    </citation>
    <scope>NUCLEOTIDE SEQUENCE</scope>
    <source>
        <strain evidence="3">CBS 731.68</strain>
    </source>
</reference>
<feature type="region of interest" description="Disordered" evidence="1">
    <location>
        <begin position="587"/>
        <end position="764"/>
    </location>
</feature>
<dbReference type="InterPro" id="IPR011666">
    <property type="entry name" value="DUF1604"/>
</dbReference>
<dbReference type="GO" id="GO:0003723">
    <property type="term" value="F:RNA binding"/>
    <property type="evidence" value="ECO:0007669"/>
    <property type="project" value="TreeGrafter"/>
</dbReference>
<keyword evidence="4" id="KW-1185">Reference proteome</keyword>
<feature type="compositionally biased region" description="Basic and acidic residues" evidence="1">
    <location>
        <begin position="79"/>
        <end position="92"/>
    </location>
</feature>
<organism evidence="3 4">
    <name type="scientific">Parathielavia appendiculata</name>
    <dbReference type="NCBI Taxonomy" id="2587402"/>
    <lineage>
        <taxon>Eukaryota</taxon>
        <taxon>Fungi</taxon>
        <taxon>Dikarya</taxon>
        <taxon>Ascomycota</taxon>
        <taxon>Pezizomycotina</taxon>
        <taxon>Sordariomycetes</taxon>
        <taxon>Sordariomycetidae</taxon>
        <taxon>Sordariales</taxon>
        <taxon>Chaetomiaceae</taxon>
        <taxon>Parathielavia</taxon>
    </lineage>
</organism>
<dbReference type="InterPro" id="IPR000467">
    <property type="entry name" value="G_patch_dom"/>
</dbReference>
<dbReference type="PANTHER" id="PTHR13384">
    <property type="entry name" value="G PATCH DOMAIN-CONTAINING PROTEIN 1"/>
    <property type="match status" value="1"/>
</dbReference>
<dbReference type="PROSITE" id="PS50174">
    <property type="entry name" value="G_PATCH"/>
    <property type="match status" value="1"/>
</dbReference>
<feature type="region of interest" description="Disordered" evidence="1">
    <location>
        <begin position="528"/>
        <end position="557"/>
    </location>
</feature>
<evidence type="ECO:0000313" key="3">
    <source>
        <dbReference type="EMBL" id="KAK4127303.1"/>
    </source>
</evidence>
<name>A0AAN6U6E3_9PEZI</name>
<accession>A0AAN6U6E3</accession>
<protein>
    <recommendedName>
        <fullName evidence="2">G-patch domain-containing protein</fullName>
    </recommendedName>
</protein>
<dbReference type="RefSeq" id="XP_062651074.1">
    <property type="nucleotide sequence ID" value="XM_062794422.1"/>
</dbReference>
<feature type="compositionally biased region" description="Basic and acidic residues" evidence="1">
    <location>
        <begin position="639"/>
        <end position="654"/>
    </location>
</feature>
<proteinExistence type="predicted"/>
<feature type="region of interest" description="Disordered" evidence="1">
    <location>
        <begin position="807"/>
        <end position="844"/>
    </location>
</feature>